<name>A0ABW4VIZ3_9BACT</name>
<dbReference type="SUPFAM" id="SSF143100">
    <property type="entry name" value="TTHA1013/TTHA0281-like"/>
    <property type="match status" value="1"/>
</dbReference>
<reference evidence="3" key="1">
    <citation type="journal article" date="2019" name="Int. J. Syst. Evol. Microbiol.">
        <title>The Global Catalogue of Microorganisms (GCM) 10K type strain sequencing project: providing services to taxonomists for standard genome sequencing and annotation.</title>
        <authorList>
            <consortium name="The Broad Institute Genomics Platform"/>
            <consortium name="The Broad Institute Genome Sequencing Center for Infectious Disease"/>
            <person name="Wu L."/>
            <person name="Ma J."/>
        </authorList>
    </citation>
    <scope>NUCLEOTIDE SEQUENCE [LARGE SCALE GENOMIC DNA]</scope>
    <source>
        <strain evidence="3">CGMCC 1.15180</strain>
    </source>
</reference>
<proteinExistence type="predicted"/>
<dbReference type="InterPro" id="IPR035069">
    <property type="entry name" value="TTHA1013/TTHA0281-like"/>
</dbReference>
<evidence type="ECO:0000313" key="3">
    <source>
        <dbReference type="Proteomes" id="UP001597361"/>
    </source>
</evidence>
<evidence type="ECO:0000259" key="1">
    <source>
        <dbReference type="Pfam" id="PF15919"/>
    </source>
</evidence>
<keyword evidence="3" id="KW-1185">Reference proteome</keyword>
<dbReference type="EMBL" id="JBHUHR010000001">
    <property type="protein sequence ID" value="MFD2033313.1"/>
    <property type="molecule type" value="Genomic_DNA"/>
</dbReference>
<feature type="domain" description="HicB-like antitoxin of toxin-antitoxin system" evidence="1">
    <location>
        <begin position="15"/>
        <end position="64"/>
    </location>
</feature>
<comment type="caution">
    <text evidence="2">The sequence shown here is derived from an EMBL/GenBank/DDBJ whole genome shotgun (WGS) entry which is preliminary data.</text>
</comment>
<accession>A0ABW4VIZ3</accession>
<dbReference type="RefSeq" id="WP_376882481.1">
    <property type="nucleotide sequence ID" value="NZ_JBHUHR010000001.1"/>
</dbReference>
<gene>
    <name evidence="2" type="ORF">ACFSKL_00845</name>
</gene>
<dbReference type="Proteomes" id="UP001597361">
    <property type="component" value="Unassembled WGS sequence"/>
</dbReference>
<organism evidence="2 3">
    <name type="scientific">Belliella marina</name>
    <dbReference type="NCBI Taxonomy" id="1644146"/>
    <lineage>
        <taxon>Bacteria</taxon>
        <taxon>Pseudomonadati</taxon>
        <taxon>Bacteroidota</taxon>
        <taxon>Cytophagia</taxon>
        <taxon>Cytophagales</taxon>
        <taxon>Cyclobacteriaceae</taxon>
        <taxon>Belliella</taxon>
    </lineage>
</organism>
<dbReference type="Gene3D" id="3.30.160.250">
    <property type="match status" value="1"/>
</dbReference>
<protein>
    <submittedName>
        <fullName evidence="2">Type II toxin-antitoxin system HicB family antitoxin</fullName>
    </submittedName>
</protein>
<dbReference type="InterPro" id="IPR031807">
    <property type="entry name" value="HicB-like"/>
</dbReference>
<sequence>MEKIKVQITWLDNYGAYSEVVPGCVATNDTFEGVKESYREALEFHLEGMKEDGDEIPELLKGEYELEFEANTQALLKLLDGKVTRAALARVTGINERQLGHYITGRVTPRPSNREKVLEGVHKLGEELLSVV</sequence>
<evidence type="ECO:0000313" key="2">
    <source>
        <dbReference type="EMBL" id="MFD2033313.1"/>
    </source>
</evidence>
<dbReference type="Pfam" id="PF15919">
    <property type="entry name" value="HicB_lk_antitox"/>
    <property type="match status" value="1"/>
</dbReference>